<reference evidence="2" key="1">
    <citation type="submission" date="2016-03" db="EMBL/GenBank/DDBJ databases">
        <title>Updated assembly of Pseudogymnoascus destructans, the fungus causing white-nose syndrome of bats.</title>
        <authorList>
            <person name="Palmer J.M."/>
            <person name="Drees K.P."/>
            <person name="Foster J.T."/>
            <person name="Lindner D.L."/>
        </authorList>
    </citation>
    <scope>NUCLEOTIDE SEQUENCE [LARGE SCALE GENOMIC DNA]</scope>
    <source>
        <strain evidence="2">20631-21</strain>
    </source>
</reference>
<dbReference type="EMBL" id="KV441398">
    <property type="protein sequence ID" value="OAF57940.1"/>
    <property type="molecule type" value="Genomic_DNA"/>
</dbReference>
<dbReference type="AlphaFoldDB" id="A0A177A898"/>
<dbReference type="Proteomes" id="UP000077154">
    <property type="component" value="Unassembled WGS sequence"/>
</dbReference>
<evidence type="ECO:0000256" key="1">
    <source>
        <dbReference type="SAM" id="MobiDB-lite"/>
    </source>
</evidence>
<organism evidence="2">
    <name type="scientific">Pseudogymnoascus destructans</name>
    <dbReference type="NCBI Taxonomy" id="655981"/>
    <lineage>
        <taxon>Eukaryota</taxon>
        <taxon>Fungi</taxon>
        <taxon>Dikarya</taxon>
        <taxon>Ascomycota</taxon>
        <taxon>Pezizomycotina</taxon>
        <taxon>Leotiomycetes</taxon>
        <taxon>Thelebolales</taxon>
        <taxon>Thelebolaceae</taxon>
        <taxon>Pseudogymnoascus</taxon>
    </lineage>
</organism>
<dbReference type="eggNOG" id="ENOG502T1M3">
    <property type="taxonomic scope" value="Eukaryota"/>
</dbReference>
<evidence type="ECO:0000313" key="2">
    <source>
        <dbReference type="EMBL" id="OAF57940.1"/>
    </source>
</evidence>
<protein>
    <submittedName>
        <fullName evidence="2">Uncharacterized protein</fullName>
    </submittedName>
</protein>
<sequence>MPPYSLHWVEDLSHNDILTLTKLLRLPERSQIDEYWLVGQEKKIGYLPAHLKRTKALLPRLVEKFTSPSTKAILCPSHRCLDSQLIRRLFLTIVDECSTRVRRFTDSPPADRDIRAWWTRVKTINSLWTQPILYRYLFNANPGDPEFEYTHSECEACILGTIGGNMTMLADLRICAITRRTNHGPIPRIIRFIDGWLYWTGIAETIKAESDPLYLKVRNARRGRPITQSYDSNALPETINDRTDDRTDDKRDDRRDERIPESTDADIIDFYLNRLSRMSRTHKKSGQPNNDSTHSLHPAFRDNIVFDASTGIYGQRQEDDIPPVPRIPSIIPEPKRQPPMASSSYSRADSGVGYSNNTSKKTEWRHDDYAEQRSEAYRKLVGAPESSKVDDKKTYPLTNTDYRSPETAKSPDRAKSPETAKSPKTAKRWSGSSSVRGPDAIACHRAKTYQKLEGKPAGSVISSTLSSPKMTWEEFNAAVHLTSQNRLNGK</sequence>
<dbReference type="RefSeq" id="XP_024323226.1">
    <property type="nucleotide sequence ID" value="XM_024468867.1"/>
</dbReference>
<feature type="compositionally biased region" description="Basic and acidic residues" evidence="1">
    <location>
        <begin position="239"/>
        <end position="260"/>
    </location>
</feature>
<feature type="region of interest" description="Disordered" evidence="1">
    <location>
        <begin position="226"/>
        <end position="260"/>
    </location>
</feature>
<name>A0A177A898_9PEZI</name>
<dbReference type="VEuPathDB" id="FungiDB:GMDG_00312"/>
<feature type="compositionally biased region" description="Polar residues" evidence="1">
    <location>
        <begin position="340"/>
        <end position="359"/>
    </location>
</feature>
<dbReference type="OrthoDB" id="3786931at2759"/>
<dbReference type="GeneID" id="36288311"/>
<feature type="compositionally biased region" description="Basic and acidic residues" evidence="1">
    <location>
        <begin position="403"/>
        <end position="418"/>
    </location>
</feature>
<accession>A0A177A898</accession>
<feature type="region of interest" description="Disordered" evidence="1">
    <location>
        <begin position="314"/>
        <end position="367"/>
    </location>
</feature>
<gene>
    <name evidence="2" type="ORF">VC83_05245</name>
</gene>
<proteinExistence type="predicted"/>
<feature type="region of interest" description="Disordered" evidence="1">
    <location>
        <begin position="379"/>
        <end position="439"/>
    </location>
</feature>